<evidence type="ECO:0000313" key="3">
    <source>
        <dbReference type="EMBL" id="CAL4778779.1"/>
    </source>
</evidence>
<dbReference type="EMBL" id="CAMXCT020001593">
    <property type="protein sequence ID" value="CAL1144842.1"/>
    <property type="molecule type" value="Genomic_DNA"/>
</dbReference>
<feature type="compositionally biased region" description="Basic residues" evidence="1">
    <location>
        <begin position="163"/>
        <end position="177"/>
    </location>
</feature>
<protein>
    <submittedName>
        <fullName evidence="3">Nipped-B-like protein B</fullName>
    </submittedName>
</protein>
<comment type="caution">
    <text evidence="2">The sequence shown here is derived from an EMBL/GenBank/DDBJ whole genome shotgun (WGS) entry which is preliminary data.</text>
</comment>
<name>A0A9P1CHY7_9DINO</name>
<feature type="compositionally biased region" description="Gly residues" evidence="1">
    <location>
        <begin position="150"/>
        <end position="161"/>
    </location>
</feature>
<reference evidence="3 4" key="2">
    <citation type="submission" date="2024-05" db="EMBL/GenBank/DDBJ databases">
        <authorList>
            <person name="Chen Y."/>
            <person name="Shah S."/>
            <person name="Dougan E. K."/>
            <person name="Thang M."/>
            <person name="Chan C."/>
        </authorList>
    </citation>
    <scope>NUCLEOTIDE SEQUENCE [LARGE SCALE GENOMIC DNA]</scope>
</reference>
<evidence type="ECO:0000313" key="2">
    <source>
        <dbReference type="EMBL" id="CAI3991467.1"/>
    </source>
</evidence>
<organism evidence="2">
    <name type="scientific">Cladocopium goreaui</name>
    <dbReference type="NCBI Taxonomy" id="2562237"/>
    <lineage>
        <taxon>Eukaryota</taxon>
        <taxon>Sar</taxon>
        <taxon>Alveolata</taxon>
        <taxon>Dinophyceae</taxon>
        <taxon>Suessiales</taxon>
        <taxon>Symbiodiniaceae</taxon>
        <taxon>Cladocopium</taxon>
    </lineage>
</organism>
<evidence type="ECO:0000256" key="1">
    <source>
        <dbReference type="SAM" id="MobiDB-lite"/>
    </source>
</evidence>
<evidence type="ECO:0000313" key="4">
    <source>
        <dbReference type="Proteomes" id="UP001152797"/>
    </source>
</evidence>
<dbReference type="Proteomes" id="UP001152797">
    <property type="component" value="Unassembled WGS sequence"/>
</dbReference>
<accession>A0A9P1CHY7</accession>
<reference evidence="2" key="1">
    <citation type="submission" date="2022-10" db="EMBL/GenBank/DDBJ databases">
        <authorList>
            <person name="Chen Y."/>
            <person name="Dougan E. K."/>
            <person name="Chan C."/>
            <person name="Rhodes N."/>
            <person name="Thang M."/>
        </authorList>
    </citation>
    <scope>NUCLEOTIDE SEQUENCE</scope>
</reference>
<keyword evidence="4" id="KW-1185">Reference proteome</keyword>
<gene>
    <name evidence="2" type="ORF">C1SCF055_LOCUS18374</name>
</gene>
<dbReference type="AlphaFoldDB" id="A0A9P1CHY7"/>
<sequence length="460" mass="50677">MAFLRAAKHPENMDPSVAAMFADANKKKDLFNLWLTHARDFGRVTLEVSRRNTQRQSAHANTVTWSRAQLEQSGRYTATDIDDLIQRAVAAGRFIDDPNFPGVERLRRYMIVDEVGQQTANIREDTTEINNQGADLSQGQAPALADVLGDNGGPAGAGGKGCAKAKPKPKPKGKGKGGKSSNEVASGSGDPANGDQPQPEAETTPLQRAKALAKSVLKEAEEARSTCVSIENLECSSELREALLQHATAMTELYSANPRRRRVTEPGGELARQLLWDVSRGEIHVTTAQRYAAAAYNDGLTEGTIRDLASLATWGRNPQNCERYLHRWMPYAYDSGLKTHSTAIEVYNPDTAKIEMMEIPVLLASDVLNALWRKQDPKLWDECIGATSENCREYWEYAEMDWATDHPVIQFFGCTLLAFCFPSQSFFGQTYPCFQPAPCCASGKGFTNALSRSLGKHAWI</sequence>
<proteinExistence type="predicted"/>
<feature type="region of interest" description="Disordered" evidence="1">
    <location>
        <begin position="144"/>
        <end position="210"/>
    </location>
</feature>
<dbReference type="EMBL" id="CAMXCT030001593">
    <property type="protein sequence ID" value="CAL4778779.1"/>
    <property type="molecule type" value="Genomic_DNA"/>
</dbReference>
<dbReference type="EMBL" id="CAMXCT010001593">
    <property type="protein sequence ID" value="CAI3991467.1"/>
    <property type="molecule type" value="Genomic_DNA"/>
</dbReference>